<dbReference type="Proteomes" id="UP000007838">
    <property type="component" value="Chromosome"/>
</dbReference>
<dbReference type="PANTHER" id="PTHR11328">
    <property type="entry name" value="MAJOR FACILITATOR SUPERFAMILY DOMAIN-CONTAINING PROTEIN"/>
    <property type="match status" value="1"/>
</dbReference>
<dbReference type="PROSITE" id="PS00872">
    <property type="entry name" value="NA_GALACTOSIDE_SYMP"/>
    <property type="match status" value="1"/>
</dbReference>
<dbReference type="PANTHER" id="PTHR11328:SF24">
    <property type="entry name" value="MAJOR FACILITATOR SUPERFAMILY (MFS) PROFILE DOMAIN-CONTAINING PROTEIN"/>
    <property type="match status" value="1"/>
</dbReference>
<keyword evidence="7 8" id="KW-0472">Membrane</keyword>
<accession>G8LGJ7</accession>
<keyword evidence="3" id="KW-0813">Transport</keyword>
<dbReference type="GO" id="GO:0008643">
    <property type="term" value="P:carbohydrate transport"/>
    <property type="evidence" value="ECO:0007669"/>
    <property type="project" value="InterPro"/>
</dbReference>
<feature type="transmembrane region" description="Helical" evidence="8">
    <location>
        <begin position="77"/>
        <end position="96"/>
    </location>
</feature>
<feature type="transmembrane region" description="Helical" evidence="8">
    <location>
        <begin position="332"/>
        <end position="351"/>
    </location>
</feature>
<comment type="similarity">
    <text evidence="2">Belongs to the sodium:galactoside symporter (TC 2.A.2) family.</text>
</comment>
<evidence type="ECO:0000256" key="1">
    <source>
        <dbReference type="ARBA" id="ARBA00004651"/>
    </source>
</evidence>
<feature type="transmembrane region" description="Helical" evidence="8">
    <location>
        <begin position="402"/>
        <end position="429"/>
    </location>
</feature>
<evidence type="ECO:0000256" key="7">
    <source>
        <dbReference type="ARBA" id="ARBA00023136"/>
    </source>
</evidence>
<dbReference type="AlphaFoldDB" id="G8LGJ7"/>
<keyword evidence="6 8" id="KW-1133">Transmembrane helix</keyword>
<keyword evidence="4" id="KW-1003">Cell membrane</keyword>
<feature type="transmembrane region" description="Helical" evidence="8">
    <location>
        <begin position="117"/>
        <end position="136"/>
    </location>
</feature>
<dbReference type="CDD" id="cd17332">
    <property type="entry name" value="MFS_MelB_like"/>
    <property type="match status" value="1"/>
</dbReference>
<dbReference type="Gene3D" id="1.20.1250.20">
    <property type="entry name" value="MFS general substrate transporter like domains"/>
    <property type="match status" value="2"/>
</dbReference>
<proteinExistence type="inferred from homology"/>
<evidence type="ECO:0000256" key="4">
    <source>
        <dbReference type="ARBA" id="ARBA00022475"/>
    </source>
</evidence>
<reference evidence="9 10" key="1">
    <citation type="journal article" date="2011" name="Stand. Genomic Sci.">
        <title>Complete genome of the onion pathogen Enterobacter cloacae EcWSU1.</title>
        <authorList>
            <person name="Humann J.L."/>
            <person name="Wildung M."/>
            <person name="Cheng C.H."/>
            <person name="Lee T."/>
            <person name="Stewart J.E."/>
            <person name="Drew J.C."/>
            <person name="Triplett E.W."/>
            <person name="Main D."/>
            <person name="Schroeder B.K."/>
        </authorList>
    </citation>
    <scope>NUCLEOTIDE SEQUENCE [LARGE SCALE GENOMIC DNA]</scope>
    <source>
        <strain evidence="9 10">EcWSU1</strain>
    </source>
</reference>
<gene>
    <name evidence="9" type="primary">yicJ</name>
    <name evidence="9" type="ORF">EcWSU1_00151</name>
</gene>
<evidence type="ECO:0000256" key="3">
    <source>
        <dbReference type="ARBA" id="ARBA00022448"/>
    </source>
</evidence>
<dbReference type="InterPro" id="IPR018043">
    <property type="entry name" value="Na/Gal_symport_CS"/>
</dbReference>
<sequence length="487" mass="53779">MQNEWGTLHKYDKNRLPRSYLMTSTPITESQVVQGAMDDRLSVREKIGYGLGDAGGTVITCLIMNFLTFFYTDVFGLTPALVGTLFIALRVFDAISDPVMGVIADRTQSRWGRFRPWQLWVALPVGVIGVLTFTVPDASMGVKIAWAFGTYLLLSVGYTAINVPYCALINTMTTRHSEVISCQSWRFVLCGVAGFLVSVGLPWLVAALGEGNTARGYQLGVGVLCAIAVVMFLCCFFWVRERVPLALMGKFTLREHLAGLRNNDQLLLMLVMSFLLINVFNIRGGGYMYFITYVLQGSTAYTSLFFTMVTFAAILGAVIVNPLSRRIDTVKLYYYTNLVLAALAAGMWFLPGGPAHQMLWLIVILSNGVILGFTLPLHFSLMAFADDYGEWKNGVRSSGMNFAFNLFFIKLAWASSAGIISLVFIAVAYQPGAGNQTPASLQGITAMETLLPALFHLLLAVSIRWCRLNNPMMSRIATDLRQRHVSS</sequence>
<dbReference type="SUPFAM" id="SSF103473">
    <property type="entry name" value="MFS general substrate transporter"/>
    <property type="match status" value="1"/>
</dbReference>
<dbReference type="HOGENOM" id="CLU_027408_0_2_6"/>
<feature type="transmembrane region" description="Helical" evidence="8">
    <location>
        <begin position="148"/>
        <end position="172"/>
    </location>
</feature>
<feature type="transmembrane region" description="Helical" evidence="8">
    <location>
        <begin position="357"/>
        <end position="381"/>
    </location>
</feature>
<dbReference type="KEGG" id="eec:EcWSU1_00151"/>
<dbReference type="InterPro" id="IPR036259">
    <property type="entry name" value="MFS_trans_sf"/>
</dbReference>
<dbReference type="InterPro" id="IPR039672">
    <property type="entry name" value="MFS_2"/>
</dbReference>
<comment type="subcellular location">
    <subcellularLocation>
        <location evidence="1">Cell membrane</location>
        <topology evidence="1">Multi-pass membrane protein</topology>
    </subcellularLocation>
</comment>
<feature type="transmembrane region" description="Helical" evidence="8">
    <location>
        <begin position="260"/>
        <end position="280"/>
    </location>
</feature>
<dbReference type="EMBL" id="CP002886">
    <property type="protein sequence ID" value="AEW71591.1"/>
    <property type="molecule type" value="Genomic_DNA"/>
</dbReference>
<evidence type="ECO:0000256" key="2">
    <source>
        <dbReference type="ARBA" id="ARBA00009617"/>
    </source>
</evidence>
<keyword evidence="5 8" id="KW-0812">Transmembrane</keyword>
<dbReference type="GO" id="GO:0005886">
    <property type="term" value="C:plasma membrane"/>
    <property type="evidence" value="ECO:0007669"/>
    <property type="project" value="UniProtKB-SubCell"/>
</dbReference>
<feature type="transmembrane region" description="Helical" evidence="8">
    <location>
        <begin position="449"/>
        <end position="466"/>
    </location>
</feature>
<evidence type="ECO:0000313" key="10">
    <source>
        <dbReference type="Proteomes" id="UP000007838"/>
    </source>
</evidence>
<evidence type="ECO:0000256" key="5">
    <source>
        <dbReference type="ARBA" id="ARBA00022692"/>
    </source>
</evidence>
<dbReference type="NCBIfam" id="TIGR00792">
    <property type="entry name" value="gph"/>
    <property type="match status" value="1"/>
</dbReference>
<dbReference type="eggNOG" id="COG2211">
    <property type="taxonomic scope" value="Bacteria"/>
</dbReference>
<evidence type="ECO:0000256" key="8">
    <source>
        <dbReference type="SAM" id="Phobius"/>
    </source>
</evidence>
<feature type="transmembrane region" description="Helical" evidence="8">
    <location>
        <begin position="217"/>
        <end position="239"/>
    </location>
</feature>
<feature type="transmembrane region" description="Helical" evidence="8">
    <location>
        <begin position="184"/>
        <end position="205"/>
    </location>
</feature>
<name>G8LGJ7_9ENTR</name>
<dbReference type="Pfam" id="PF13347">
    <property type="entry name" value="MFS_2"/>
    <property type="match status" value="1"/>
</dbReference>
<organism evidence="9 10">
    <name type="scientific">Enterobacter ludwigii</name>
    <dbReference type="NCBI Taxonomy" id="299767"/>
    <lineage>
        <taxon>Bacteria</taxon>
        <taxon>Pseudomonadati</taxon>
        <taxon>Pseudomonadota</taxon>
        <taxon>Gammaproteobacteria</taxon>
        <taxon>Enterobacterales</taxon>
        <taxon>Enterobacteriaceae</taxon>
        <taxon>Enterobacter</taxon>
        <taxon>Enterobacter cloacae complex</taxon>
    </lineage>
</organism>
<evidence type="ECO:0000256" key="6">
    <source>
        <dbReference type="ARBA" id="ARBA00022989"/>
    </source>
</evidence>
<dbReference type="GO" id="GO:0015293">
    <property type="term" value="F:symporter activity"/>
    <property type="evidence" value="ECO:0007669"/>
    <property type="project" value="InterPro"/>
</dbReference>
<evidence type="ECO:0000313" key="9">
    <source>
        <dbReference type="EMBL" id="AEW71591.1"/>
    </source>
</evidence>
<dbReference type="InterPro" id="IPR001927">
    <property type="entry name" value="Na/Gal_symport"/>
</dbReference>
<protein>
    <submittedName>
        <fullName evidence="9">Inner membrane symporter yicJ</fullName>
    </submittedName>
</protein>
<dbReference type="GO" id="GO:0006814">
    <property type="term" value="P:sodium ion transport"/>
    <property type="evidence" value="ECO:0007669"/>
    <property type="project" value="InterPro"/>
</dbReference>
<feature type="transmembrane region" description="Helical" evidence="8">
    <location>
        <begin position="47"/>
        <end position="71"/>
    </location>
</feature>
<feature type="transmembrane region" description="Helical" evidence="8">
    <location>
        <begin position="300"/>
        <end position="320"/>
    </location>
</feature>